<protein>
    <recommendedName>
        <fullName evidence="9">Actin</fullName>
    </recommendedName>
</protein>
<dbReference type="FunFam" id="3.30.420.40:FF:000058">
    <property type="entry name" value="Putative actin-related protein 5"/>
    <property type="match status" value="1"/>
</dbReference>
<evidence type="ECO:0000256" key="1">
    <source>
        <dbReference type="ARBA" id="ARBA00004245"/>
    </source>
</evidence>
<name>A0AAV7JXT3_9METZ</name>
<proteinExistence type="inferred from homology"/>
<dbReference type="InterPro" id="IPR043129">
    <property type="entry name" value="ATPase_NBD"/>
</dbReference>
<reference evidence="7 8" key="1">
    <citation type="journal article" date="2023" name="BMC Biol.">
        <title>The compact genome of the sponge Oopsacas minuta (Hexactinellida) is lacking key metazoan core genes.</title>
        <authorList>
            <person name="Santini S."/>
            <person name="Schenkelaars Q."/>
            <person name="Jourda C."/>
            <person name="Duchesne M."/>
            <person name="Belahbib H."/>
            <person name="Rocher C."/>
            <person name="Selva M."/>
            <person name="Riesgo A."/>
            <person name="Vervoort M."/>
            <person name="Leys S.P."/>
            <person name="Kodjabachian L."/>
            <person name="Le Bivic A."/>
            <person name="Borchiellini C."/>
            <person name="Claverie J.M."/>
            <person name="Renard E."/>
        </authorList>
    </citation>
    <scope>NUCLEOTIDE SEQUENCE [LARGE SCALE GENOMIC DNA]</scope>
    <source>
        <strain evidence="7">SPO-2</strain>
    </source>
</reference>
<dbReference type="PROSITE" id="PS01132">
    <property type="entry name" value="ACTINS_ACT_LIKE"/>
    <property type="match status" value="1"/>
</dbReference>
<dbReference type="Gene3D" id="3.90.640.10">
    <property type="entry name" value="Actin, Chain A, domain 4"/>
    <property type="match status" value="1"/>
</dbReference>
<evidence type="ECO:0000256" key="2">
    <source>
        <dbReference type="ARBA" id="ARBA00022490"/>
    </source>
</evidence>
<dbReference type="EMBL" id="JAKMXF010000255">
    <property type="protein sequence ID" value="KAI6653692.1"/>
    <property type="molecule type" value="Genomic_DNA"/>
</dbReference>
<evidence type="ECO:0000313" key="7">
    <source>
        <dbReference type="EMBL" id="KAI6653692.1"/>
    </source>
</evidence>
<comment type="subcellular location">
    <subcellularLocation>
        <location evidence="1">Cytoplasm</location>
        <location evidence="1">Cytoskeleton</location>
    </subcellularLocation>
</comment>
<dbReference type="InterPro" id="IPR020902">
    <property type="entry name" value="Actin/actin-like_CS"/>
</dbReference>
<evidence type="ECO:0008006" key="9">
    <source>
        <dbReference type="Google" id="ProtNLM"/>
    </source>
</evidence>
<keyword evidence="8" id="KW-1185">Reference proteome</keyword>
<organism evidence="7 8">
    <name type="scientific">Oopsacas minuta</name>
    <dbReference type="NCBI Taxonomy" id="111878"/>
    <lineage>
        <taxon>Eukaryota</taxon>
        <taxon>Metazoa</taxon>
        <taxon>Porifera</taxon>
        <taxon>Hexactinellida</taxon>
        <taxon>Hexasterophora</taxon>
        <taxon>Lyssacinosida</taxon>
        <taxon>Leucopsacidae</taxon>
        <taxon>Oopsacas</taxon>
    </lineage>
</organism>
<comment type="caution">
    <text evidence="7">The sequence shown here is derived from an EMBL/GenBank/DDBJ whole genome shotgun (WGS) entry which is preliminary data.</text>
</comment>
<evidence type="ECO:0000313" key="8">
    <source>
        <dbReference type="Proteomes" id="UP001165289"/>
    </source>
</evidence>
<dbReference type="AlphaFoldDB" id="A0AAV7JXT3"/>
<evidence type="ECO:0000256" key="4">
    <source>
        <dbReference type="ARBA" id="ARBA00022840"/>
    </source>
</evidence>
<gene>
    <name evidence="7" type="ORF">LOD99_3196</name>
</gene>
<keyword evidence="3" id="KW-0547">Nucleotide-binding</keyword>
<dbReference type="GO" id="GO:0005524">
    <property type="term" value="F:ATP binding"/>
    <property type="evidence" value="ECO:0007669"/>
    <property type="project" value="UniProtKB-KW"/>
</dbReference>
<keyword evidence="2" id="KW-0963">Cytoplasm</keyword>
<dbReference type="InterPro" id="IPR004000">
    <property type="entry name" value="Actin"/>
</dbReference>
<dbReference type="Proteomes" id="UP001165289">
    <property type="component" value="Unassembled WGS sequence"/>
</dbReference>
<evidence type="ECO:0000256" key="5">
    <source>
        <dbReference type="ARBA" id="ARBA00023212"/>
    </source>
</evidence>
<dbReference type="SUPFAM" id="SSF53067">
    <property type="entry name" value="Actin-like ATPase domain"/>
    <property type="match status" value="2"/>
</dbReference>
<dbReference type="PANTHER" id="PTHR11937">
    <property type="entry name" value="ACTIN"/>
    <property type="match status" value="1"/>
</dbReference>
<dbReference type="Gene3D" id="3.30.420.40">
    <property type="match status" value="2"/>
</dbReference>
<dbReference type="GO" id="GO:0005856">
    <property type="term" value="C:cytoskeleton"/>
    <property type="evidence" value="ECO:0007669"/>
    <property type="project" value="UniProtKB-SubCell"/>
</dbReference>
<dbReference type="PRINTS" id="PR00190">
    <property type="entry name" value="ACTIN"/>
</dbReference>
<evidence type="ECO:0000256" key="6">
    <source>
        <dbReference type="RuleBase" id="RU000487"/>
    </source>
</evidence>
<comment type="similarity">
    <text evidence="6">Belongs to the actin family.</text>
</comment>
<accession>A0AAV7JXT3</accession>
<dbReference type="Pfam" id="PF00022">
    <property type="entry name" value="Actin"/>
    <property type="match status" value="1"/>
</dbReference>
<evidence type="ECO:0000256" key="3">
    <source>
        <dbReference type="ARBA" id="ARBA00022741"/>
    </source>
</evidence>
<dbReference type="FunFam" id="3.30.420.40:FF:000148">
    <property type="entry name" value="Actin, alpha skeletal muscle"/>
    <property type="match status" value="1"/>
</dbReference>
<dbReference type="SMART" id="SM00268">
    <property type="entry name" value="ACTIN"/>
    <property type="match status" value="1"/>
</dbReference>
<keyword evidence="4" id="KW-0067">ATP-binding</keyword>
<sequence length="415" mass="47034">MSVDKLSSIVLDNGSGCIKAGLSLQESPSFVFPSVVGTHKVLAMRAYFPRSKFCAHEAISKRAMLVLKYPIEHGVVTDWDNMEELWHHTFYDQLHVYPEEHSLLITEPPLNPKTNREKTTQIMFETFNTPKLYVSNTSQLALYASGRCTGIVIDSGEGVTYSVPVFNGHIQTDSILRLDIAGRDITDYLMKIFCEENPTFFLHNSINKPLINTISKMKESLAFVSNDFGCDLEKSYASAEFERAYTLPDGAHLATIAGERFRCVEPLFNPSLIGQEYSGIHDLAYNSITKCDNEIQQYLYGNIVLSGGNTLFPGMAERVHKEMSKLAPHNTRINVMSPSDRKYSSWIGGSLLARSDHFDRMCISRFDYDEYGSSLIHRKSYFIDVNQTTHTQPEGLEDIYTRMDSDNIFIWILGY</sequence>
<keyword evidence="5" id="KW-0206">Cytoskeleton</keyword>